<dbReference type="Proteomes" id="UP000718281">
    <property type="component" value="Unassembled WGS sequence"/>
</dbReference>
<protein>
    <submittedName>
        <fullName evidence="2">YwiC-like family protein</fullName>
    </submittedName>
</protein>
<dbReference type="Pfam" id="PF14256">
    <property type="entry name" value="YwiC"/>
    <property type="match status" value="1"/>
</dbReference>
<feature type="transmembrane region" description="Helical" evidence="1">
    <location>
        <begin position="99"/>
        <end position="117"/>
    </location>
</feature>
<feature type="transmembrane region" description="Helical" evidence="1">
    <location>
        <begin position="75"/>
        <end position="92"/>
    </location>
</feature>
<keyword evidence="1" id="KW-0472">Membrane</keyword>
<feature type="transmembrane region" description="Helical" evidence="1">
    <location>
        <begin position="167"/>
        <end position="192"/>
    </location>
</feature>
<name>A0A934X7F6_9MICO</name>
<dbReference type="AlphaFoldDB" id="A0A934X7F6"/>
<proteinExistence type="predicted"/>
<organism evidence="2 3">
    <name type="scientific">Candidatus Phosphoribacter hodrii</name>
    <dbReference type="NCBI Taxonomy" id="2953743"/>
    <lineage>
        <taxon>Bacteria</taxon>
        <taxon>Bacillati</taxon>
        <taxon>Actinomycetota</taxon>
        <taxon>Actinomycetes</taxon>
        <taxon>Micrococcales</taxon>
        <taxon>Dermatophilaceae</taxon>
        <taxon>Candidatus Phosphoribacter</taxon>
    </lineage>
</organism>
<evidence type="ECO:0000313" key="2">
    <source>
        <dbReference type="EMBL" id="MBK6301710.1"/>
    </source>
</evidence>
<keyword evidence="1" id="KW-1133">Transmembrane helix</keyword>
<gene>
    <name evidence="2" type="ORF">IPF40_11920</name>
</gene>
<accession>A0A934X7F6</accession>
<evidence type="ECO:0000313" key="3">
    <source>
        <dbReference type="Proteomes" id="UP000718281"/>
    </source>
</evidence>
<feature type="transmembrane region" description="Helical" evidence="1">
    <location>
        <begin position="204"/>
        <end position="222"/>
    </location>
</feature>
<feature type="transmembrane region" description="Helical" evidence="1">
    <location>
        <begin position="129"/>
        <end position="146"/>
    </location>
</feature>
<dbReference type="InterPro" id="IPR025576">
    <property type="entry name" value="YwiC"/>
</dbReference>
<feature type="transmembrane region" description="Helical" evidence="1">
    <location>
        <begin position="20"/>
        <end position="40"/>
    </location>
</feature>
<dbReference type="EMBL" id="JADIXZ010000005">
    <property type="protein sequence ID" value="MBK6301710.1"/>
    <property type="molecule type" value="Genomic_DNA"/>
</dbReference>
<reference evidence="2 3" key="1">
    <citation type="submission" date="2020-10" db="EMBL/GenBank/DDBJ databases">
        <title>Connecting structure to function with the recovery of over 1000 high-quality activated sludge metagenome-assembled genomes encoding full-length rRNA genes using long-read sequencing.</title>
        <authorList>
            <person name="Singleton C.M."/>
            <person name="Petriglieri F."/>
            <person name="Kristensen J.M."/>
            <person name="Kirkegaard R.H."/>
            <person name="Michaelsen T.Y."/>
            <person name="Andersen M.H."/>
            <person name="Karst S.M."/>
            <person name="Dueholm M.S."/>
            <person name="Nielsen P.H."/>
            <person name="Albertsen M."/>
        </authorList>
    </citation>
    <scope>NUCLEOTIDE SEQUENCE [LARGE SCALE GENOMIC DNA]</scope>
    <source>
        <strain evidence="2">AalE_18-Q3-R2-46_BAT3C.188</strain>
    </source>
</reference>
<keyword evidence="1" id="KW-0812">Transmembrane</keyword>
<comment type="caution">
    <text evidence="2">The sequence shown here is derived from an EMBL/GenBank/DDBJ whole genome shotgun (WGS) entry which is preliminary data.</text>
</comment>
<feature type="transmembrane region" description="Helical" evidence="1">
    <location>
        <begin position="52"/>
        <end position="69"/>
    </location>
</feature>
<sequence length="223" mass="23866">MLVSPLLLGALASGPGWIHLLLAAFWFAGYFAFNATSLWLKSGRKVRYLRPVQVYAALAAALGLATALADPGLLRWAPLFVLPLGVGVWAAAHRRERDLLAGVTTVIGSALMTVVAYDAGGGPDLRRAAVLAAGQFLYFAGTVFYVKSMIRERDNPAYLRLSVGFHVVAALALAPWAPWVAALFVVLALRAWWVPRLGWTPKQIGIAEIAATTAVALVSLFTV</sequence>
<evidence type="ECO:0000256" key="1">
    <source>
        <dbReference type="SAM" id="Phobius"/>
    </source>
</evidence>